<dbReference type="EMBL" id="SACJ01000005">
    <property type="protein sequence ID" value="RVT75843.1"/>
    <property type="molecule type" value="Genomic_DNA"/>
</dbReference>
<dbReference type="Proteomes" id="UP000285211">
    <property type="component" value="Unassembled WGS sequence"/>
</dbReference>
<gene>
    <name evidence="3" type="ORF">EOD40_10335</name>
</gene>
<dbReference type="RefSeq" id="WP_128195228.1">
    <property type="nucleotide sequence ID" value="NZ_SACJ01000005.1"/>
</dbReference>
<dbReference type="Gene3D" id="3.40.50.720">
    <property type="entry name" value="NAD(P)-binding Rossmann-like Domain"/>
    <property type="match status" value="1"/>
</dbReference>
<dbReference type="Pfam" id="PF01370">
    <property type="entry name" value="Epimerase"/>
    <property type="match status" value="1"/>
</dbReference>
<dbReference type="OrthoDB" id="9803010at2"/>
<evidence type="ECO:0000313" key="4">
    <source>
        <dbReference type="Proteomes" id="UP000285211"/>
    </source>
</evidence>
<proteinExistence type="inferred from homology"/>
<evidence type="ECO:0000313" key="3">
    <source>
        <dbReference type="EMBL" id="RVT75843.1"/>
    </source>
</evidence>
<dbReference type="InterPro" id="IPR001509">
    <property type="entry name" value="Epimerase_deHydtase"/>
</dbReference>
<reference evidence="3 4" key="1">
    <citation type="submission" date="2019-01" db="EMBL/GenBank/DDBJ databases">
        <authorList>
            <person name="Chen W.-M."/>
        </authorList>
    </citation>
    <scope>NUCLEOTIDE SEQUENCE [LARGE SCALE GENOMIC DNA]</scope>
    <source>
        <strain evidence="3 4">BBQ-12</strain>
    </source>
</reference>
<sequence>MNKVLITGITGFLGSHIAENLIASNITVIGLKRKNSDTWRCKGFEDAVQWIDIDEEGLYVKELSSISFDTVIHGAWIGVESDLRDNWSEQSKNIFFLLSLLQISKNAGVRKFIFLGSQAEYGSFNGKINEDYPSNALNAYAGVKLACLELVKTFCLTNNINWIWLRLFSFFGEKENSNWLIPSLIRTMKVEKQMDFTKGEQKYAYLYVKDFAVIMNYVITNSIQSGIYNISSNESRTIKSLIEEIRDYVNPNFVLNFGALPYRENQSMHMEGDSGKLFSQIGKITPTDFRKALVNTLEYYIKTNS</sequence>
<feature type="domain" description="NAD-dependent epimerase/dehydratase" evidence="2">
    <location>
        <begin position="4"/>
        <end position="230"/>
    </location>
</feature>
<dbReference type="InterPro" id="IPR036291">
    <property type="entry name" value="NAD(P)-bd_dom_sf"/>
</dbReference>
<keyword evidence="4" id="KW-1185">Reference proteome</keyword>
<evidence type="ECO:0000256" key="1">
    <source>
        <dbReference type="ARBA" id="ARBA00007637"/>
    </source>
</evidence>
<evidence type="ECO:0000259" key="2">
    <source>
        <dbReference type="Pfam" id="PF01370"/>
    </source>
</evidence>
<accession>A0A3S2UNT8</accession>
<comment type="caution">
    <text evidence="3">The sequence shown here is derived from an EMBL/GenBank/DDBJ whole genome shotgun (WGS) entry which is preliminary data.</text>
</comment>
<dbReference type="AlphaFoldDB" id="A0A3S2UNT8"/>
<comment type="similarity">
    <text evidence="1">Belongs to the NAD(P)-dependent epimerase/dehydratase family.</text>
</comment>
<organism evidence="3 4">
    <name type="scientific">Flavobacterium sufflavum</name>
    <dbReference type="NCBI Taxonomy" id="1921138"/>
    <lineage>
        <taxon>Bacteria</taxon>
        <taxon>Pseudomonadati</taxon>
        <taxon>Bacteroidota</taxon>
        <taxon>Flavobacteriia</taxon>
        <taxon>Flavobacteriales</taxon>
        <taxon>Flavobacteriaceae</taxon>
        <taxon>Flavobacterium</taxon>
    </lineage>
</organism>
<protein>
    <submittedName>
        <fullName evidence="3">NAD(P)-dependent oxidoreductase</fullName>
    </submittedName>
</protein>
<name>A0A3S2UNT8_9FLAO</name>
<dbReference type="SUPFAM" id="SSF51735">
    <property type="entry name" value="NAD(P)-binding Rossmann-fold domains"/>
    <property type="match status" value="1"/>
</dbReference>
<dbReference type="PANTHER" id="PTHR43000">
    <property type="entry name" value="DTDP-D-GLUCOSE 4,6-DEHYDRATASE-RELATED"/>
    <property type="match status" value="1"/>
</dbReference>